<dbReference type="InterPro" id="IPR041243">
    <property type="entry name" value="STI1/HOP_DP"/>
</dbReference>
<comment type="caution">
    <text evidence="5">The sequence shown here is derived from an EMBL/GenBank/DDBJ whole genome shotgun (WGS) entry which is preliminary data.</text>
</comment>
<reference evidence="5 6" key="1">
    <citation type="submission" date="2019-06" db="EMBL/GenBank/DDBJ databases">
        <title>Genomics analysis of Aphanomyces spp. identifies a new class of oomycete effector associated with host adaptation.</title>
        <authorList>
            <person name="Gaulin E."/>
        </authorList>
    </citation>
    <scope>NUCLEOTIDE SEQUENCE [LARGE SCALE GENOMIC DNA]</scope>
    <source>
        <strain evidence="5 6">E</strain>
    </source>
</reference>
<dbReference type="GO" id="GO:0004672">
    <property type="term" value="F:protein kinase activity"/>
    <property type="evidence" value="ECO:0007669"/>
    <property type="project" value="InterPro"/>
</dbReference>
<dbReference type="EMBL" id="VJMI01019099">
    <property type="protein sequence ID" value="KAF0708281.1"/>
    <property type="molecule type" value="Genomic_DNA"/>
</dbReference>
<evidence type="ECO:0000259" key="4">
    <source>
        <dbReference type="PROSITE" id="PS50011"/>
    </source>
</evidence>
<feature type="repeat" description="ANK" evidence="3">
    <location>
        <begin position="66"/>
        <end position="98"/>
    </location>
</feature>
<dbReference type="PROSITE" id="PS50011">
    <property type="entry name" value="PROTEIN_KINASE_DOM"/>
    <property type="match status" value="1"/>
</dbReference>
<dbReference type="InterPro" id="IPR008271">
    <property type="entry name" value="Ser/Thr_kinase_AS"/>
</dbReference>
<dbReference type="Pfam" id="PF00069">
    <property type="entry name" value="Pkinase"/>
    <property type="match status" value="1"/>
</dbReference>
<dbReference type="InterPro" id="IPR036770">
    <property type="entry name" value="Ankyrin_rpt-contain_sf"/>
</dbReference>
<keyword evidence="1" id="KW-0677">Repeat</keyword>
<dbReference type="InterPro" id="IPR002110">
    <property type="entry name" value="Ankyrin_rpt"/>
</dbReference>
<dbReference type="VEuPathDB" id="FungiDB:H257_14521"/>
<evidence type="ECO:0000256" key="3">
    <source>
        <dbReference type="PROSITE-ProRule" id="PRU00023"/>
    </source>
</evidence>
<name>A0A6A4ZL32_APHAT</name>
<dbReference type="PROSITE" id="PS50088">
    <property type="entry name" value="ANK_REPEAT"/>
    <property type="match status" value="4"/>
</dbReference>
<gene>
    <name evidence="5" type="ORF">AaE_013277</name>
</gene>
<dbReference type="InterPro" id="IPR011009">
    <property type="entry name" value="Kinase-like_dom_sf"/>
</dbReference>
<organism evidence="5 6">
    <name type="scientific">Aphanomyces astaci</name>
    <name type="common">Crayfish plague agent</name>
    <dbReference type="NCBI Taxonomy" id="112090"/>
    <lineage>
        <taxon>Eukaryota</taxon>
        <taxon>Sar</taxon>
        <taxon>Stramenopiles</taxon>
        <taxon>Oomycota</taxon>
        <taxon>Saprolegniomycetes</taxon>
        <taxon>Saprolegniales</taxon>
        <taxon>Verrucalvaceae</taxon>
        <taxon>Aphanomyces</taxon>
    </lineage>
</organism>
<sequence>MGVLSTTAFNGHLEVVKELIQCGADVDLADSNGYTPLYAATVTGYLDIVHVLIANGADIDARSTQFEYTPLHQAVEKNHLDIIQALIDNGADVNAKDAIYQTPLIIASSDGNLVAVQMLLLAGADTTIGDGGNRTARSIAVDKKHGDVVKALDESAKNPHIQLKPVTDDVKLERAAAKLRAAVRLSYEVYAASKTATVPLTTFYEDIAANASGEAKRKPKQSEVKAVHANAQSAYVESEARAAQANIVFARAIEIEENAAKIQSRVKDFSGNAETEVASLPLHPPVTPVLPPSPPPATSSSPFGADMFLKLAAHPSTAHLVTLPDLVLVLLDLQRNPSQLFMHVGDIRVTQALQVLGTPLPEETVSNAFGTTMIQTLATNAATCGLVCDAKGLQNLIAIQQDPLTVNQYMTDPRIAQALTVLFQTSSTPLQNSSSPTEPAVASSNVVVEPSNDNLPAITTLSQLTAQLRSDPLKQWPLTGKYLVCGQVLGESNHCVFKAINQKRPSDDLVVKLTQQVNEVEFFNWLNRQDKKDVVKLSQRVVVCEEWGAVDVLGFQCQALIMEKGQYSVGDQLRHLQGHQYPRYRCLEDILDAVVTLHQLQYVHCDLKPENVVFFGDSDGYKLVDFDNARPARTPLTKNCTEQYCPPEMAHFMLGHTTDPPVATTKYDVWCTAVLVLKLFSKPGTSLIEFDDGVPLLDTIASPMFSFAESVSLTQLSSDRQKSLLKCLHIDPKQRGSLQDLVDLLPDTSTKKGGMTRMCNKLDELTVKVENNLSISTETLHVSKATYAKVVDMKRDLMKGMFEATEVTVPTSFIILPFNIQTQRKQLASQPKDLVEQATGFFHRLQTVGSTILKAIQDNNPLSATKAALDAFSKGQPMYFYLLDDVTGLPVEDETGVYPIQITTTTDQYTKFMATNMPLFQRGLKLLQMANSAAGFFKALGIPSLGEATMANIEGLLEVPGSSVSDFNVVQRALDDKTEVKAARGPALRELERFYHDKDEAKSFAGLSRVPTDSGLATWTRL</sequence>
<evidence type="ECO:0000256" key="2">
    <source>
        <dbReference type="ARBA" id="ARBA00023043"/>
    </source>
</evidence>
<dbReference type="PANTHER" id="PTHR24171">
    <property type="entry name" value="ANKYRIN REPEAT DOMAIN-CONTAINING PROTEIN 39-RELATED"/>
    <property type="match status" value="1"/>
</dbReference>
<accession>A0A6A4ZL32</accession>
<dbReference type="Gene3D" id="1.10.260.100">
    <property type="match status" value="2"/>
</dbReference>
<dbReference type="Proteomes" id="UP000469452">
    <property type="component" value="Unassembled WGS sequence"/>
</dbReference>
<dbReference type="Gene3D" id="1.25.40.20">
    <property type="entry name" value="Ankyrin repeat-containing domain"/>
    <property type="match status" value="2"/>
</dbReference>
<feature type="repeat" description="ANK" evidence="3">
    <location>
        <begin position="99"/>
        <end position="131"/>
    </location>
</feature>
<dbReference type="SMART" id="SM00220">
    <property type="entry name" value="S_TKc"/>
    <property type="match status" value="1"/>
</dbReference>
<dbReference type="SUPFAM" id="SSF56112">
    <property type="entry name" value="Protein kinase-like (PK-like)"/>
    <property type="match status" value="1"/>
</dbReference>
<dbReference type="PROSITE" id="PS50297">
    <property type="entry name" value="ANK_REP_REGION"/>
    <property type="match status" value="2"/>
</dbReference>
<keyword evidence="2 3" id="KW-0040">ANK repeat</keyword>
<feature type="repeat" description="ANK" evidence="3">
    <location>
        <begin position="32"/>
        <end position="64"/>
    </location>
</feature>
<feature type="repeat" description="ANK" evidence="3">
    <location>
        <begin position="1"/>
        <end position="31"/>
    </location>
</feature>
<dbReference type="GO" id="GO:0005524">
    <property type="term" value="F:ATP binding"/>
    <property type="evidence" value="ECO:0007669"/>
    <property type="project" value="InterPro"/>
</dbReference>
<feature type="domain" description="Protein kinase" evidence="4">
    <location>
        <begin position="473"/>
        <end position="748"/>
    </location>
</feature>
<dbReference type="Pfam" id="PF00023">
    <property type="entry name" value="Ank"/>
    <property type="match status" value="1"/>
</dbReference>
<dbReference type="Pfam" id="PF12796">
    <property type="entry name" value="Ank_2"/>
    <property type="match status" value="1"/>
</dbReference>
<evidence type="ECO:0000256" key="1">
    <source>
        <dbReference type="ARBA" id="ARBA00022737"/>
    </source>
</evidence>
<dbReference type="PRINTS" id="PR01415">
    <property type="entry name" value="ANKYRIN"/>
</dbReference>
<dbReference type="SUPFAM" id="SSF48403">
    <property type="entry name" value="Ankyrin repeat"/>
    <property type="match status" value="1"/>
</dbReference>
<evidence type="ECO:0000313" key="5">
    <source>
        <dbReference type="EMBL" id="KAF0708281.1"/>
    </source>
</evidence>
<dbReference type="PANTHER" id="PTHR24171:SF9">
    <property type="entry name" value="ANKYRIN REPEAT DOMAIN-CONTAINING PROTEIN 39"/>
    <property type="match status" value="1"/>
</dbReference>
<dbReference type="SMART" id="SM00248">
    <property type="entry name" value="ANK"/>
    <property type="match status" value="5"/>
</dbReference>
<dbReference type="InterPro" id="IPR000719">
    <property type="entry name" value="Prot_kinase_dom"/>
</dbReference>
<dbReference type="Pfam" id="PF17830">
    <property type="entry name" value="STI1-HOP_DP"/>
    <property type="match status" value="1"/>
</dbReference>
<protein>
    <recommendedName>
        <fullName evidence="4">Protein kinase domain-containing protein</fullName>
    </recommendedName>
</protein>
<dbReference type="VEuPathDB" id="FungiDB:H257_14520"/>
<evidence type="ECO:0000313" key="6">
    <source>
        <dbReference type="Proteomes" id="UP000469452"/>
    </source>
</evidence>
<dbReference type="Gene3D" id="1.10.510.10">
    <property type="entry name" value="Transferase(Phosphotransferase) domain 1"/>
    <property type="match status" value="1"/>
</dbReference>
<dbReference type="AlphaFoldDB" id="A0A6A4ZL32"/>
<dbReference type="PROSITE" id="PS00108">
    <property type="entry name" value="PROTEIN_KINASE_ST"/>
    <property type="match status" value="1"/>
</dbReference>
<proteinExistence type="predicted"/>